<evidence type="ECO:0000313" key="10">
    <source>
        <dbReference type="EMBL" id="TDT40341.1"/>
    </source>
</evidence>
<feature type="domain" description="FAD-binding" evidence="9">
    <location>
        <begin position="7"/>
        <end position="366"/>
    </location>
</feature>
<name>A0A4R7JQ85_9GAMM</name>
<comment type="subunit">
    <text evidence="8">Component of the Ubi complex metabolon, which regroups five ubiquinone biosynthesis proteins (UbiE, UbiF, UbiG, UbiH and UbiI) and two accessory factors (UbiK and the lipid-binding protein UbiJ).</text>
</comment>
<evidence type="ECO:0000256" key="5">
    <source>
        <dbReference type="ARBA" id="ARBA00022827"/>
    </source>
</evidence>
<dbReference type="SUPFAM" id="SSF51905">
    <property type="entry name" value="FAD/NAD(P)-binding domain"/>
    <property type="match status" value="1"/>
</dbReference>
<keyword evidence="11" id="KW-1185">Reference proteome</keyword>
<dbReference type="GO" id="GO:0008682">
    <property type="term" value="F:3-demethoxyubiquinol 3-hydroxylase activity"/>
    <property type="evidence" value="ECO:0007669"/>
    <property type="project" value="TreeGrafter"/>
</dbReference>
<dbReference type="EMBL" id="SOAX01000004">
    <property type="protein sequence ID" value="TDT40341.1"/>
    <property type="molecule type" value="Genomic_DNA"/>
</dbReference>
<dbReference type="InterPro" id="IPR051205">
    <property type="entry name" value="UbiH/COQ6_monooxygenase"/>
</dbReference>
<dbReference type="NCBIfam" id="TIGR01988">
    <property type="entry name" value="Ubi-OHases"/>
    <property type="match status" value="1"/>
</dbReference>
<dbReference type="InterPro" id="IPR036188">
    <property type="entry name" value="FAD/NAD-bd_sf"/>
</dbReference>
<dbReference type="FunFam" id="3.50.50.60:FF:000021">
    <property type="entry name" value="Ubiquinone biosynthesis monooxygenase COQ6"/>
    <property type="match status" value="1"/>
</dbReference>
<evidence type="ECO:0000256" key="4">
    <source>
        <dbReference type="ARBA" id="ARBA00022630"/>
    </source>
</evidence>
<keyword evidence="5" id="KW-0274">FAD</keyword>
<keyword evidence="6" id="KW-0560">Oxidoreductase</keyword>
<gene>
    <name evidence="10" type="ORF">DES49_2107</name>
</gene>
<dbReference type="UniPathway" id="UPA00232"/>
<dbReference type="AlphaFoldDB" id="A0A4R7JQ85"/>
<evidence type="ECO:0000256" key="7">
    <source>
        <dbReference type="ARBA" id="ARBA00023033"/>
    </source>
</evidence>
<dbReference type="GO" id="GO:0006744">
    <property type="term" value="P:ubiquinone biosynthetic process"/>
    <property type="evidence" value="ECO:0007669"/>
    <property type="project" value="UniProtKB-UniPathway"/>
</dbReference>
<evidence type="ECO:0000256" key="2">
    <source>
        <dbReference type="ARBA" id="ARBA00004749"/>
    </source>
</evidence>
<dbReference type="PANTHER" id="PTHR43876">
    <property type="entry name" value="UBIQUINONE BIOSYNTHESIS MONOOXYGENASE COQ6, MITOCHONDRIAL"/>
    <property type="match status" value="1"/>
</dbReference>
<evidence type="ECO:0000259" key="9">
    <source>
        <dbReference type="Pfam" id="PF01494"/>
    </source>
</evidence>
<comment type="similarity">
    <text evidence="3">Belongs to the UbiH/COQ6 family.</text>
</comment>
<dbReference type="Gene3D" id="3.50.50.60">
    <property type="entry name" value="FAD/NAD(P)-binding domain"/>
    <property type="match status" value="2"/>
</dbReference>
<keyword evidence="4" id="KW-0285">Flavoprotein</keyword>
<dbReference type="RefSeq" id="WP_133736347.1">
    <property type="nucleotide sequence ID" value="NZ_SOAX01000004.1"/>
</dbReference>
<organism evidence="10 11">
    <name type="scientific">Halospina denitrificans</name>
    <dbReference type="NCBI Taxonomy" id="332522"/>
    <lineage>
        <taxon>Bacteria</taxon>
        <taxon>Pseudomonadati</taxon>
        <taxon>Pseudomonadota</taxon>
        <taxon>Gammaproteobacteria</taxon>
        <taxon>Halospina</taxon>
    </lineage>
</organism>
<dbReference type="InterPro" id="IPR010971">
    <property type="entry name" value="UbiH/COQ6"/>
</dbReference>
<proteinExistence type="inferred from homology"/>
<evidence type="ECO:0000256" key="3">
    <source>
        <dbReference type="ARBA" id="ARBA00005349"/>
    </source>
</evidence>
<keyword evidence="7" id="KW-0503">Monooxygenase</keyword>
<accession>A0A4R7JQ85</accession>
<evidence type="ECO:0000256" key="8">
    <source>
        <dbReference type="ARBA" id="ARBA00065734"/>
    </source>
</evidence>
<comment type="pathway">
    <text evidence="2">Cofactor biosynthesis; ubiquinone biosynthesis.</text>
</comment>
<dbReference type="Pfam" id="PF01494">
    <property type="entry name" value="FAD_binding_3"/>
    <property type="match status" value="1"/>
</dbReference>
<reference evidence="10 11" key="1">
    <citation type="submission" date="2019-03" db="EMBL/GenBank/DDBJ databases">
        <title>Genomic Encyclopedia of Type Strains, Phase IV (KMG-IV): sequencing the most valuable type-strain genomes for metagenomic binning, comparative biology and taxonomic classification.</title>
        <authorList>
            <person name="Goeker M."/>
        </authorList>
    </citation>
    <scope>NUCLEOTIDE SEQUENCE [LARGE SCALE GENOMIC DNA]</scope>
    <source>
        <strain evidence="10 11">DSM 15505</strain>
    </source>
</reference>
<sequence>MSDHPFDIAIVGAGMVGASLALACAKAGWRVAVIEPAAPAEPDPDSEPELRVSALSAGSEAWLNRIGVWESMAKYRMAPFRSLSVWEAPSGPLRVLPGGRRLAHGARTTFEAQRLERSHLGHIVENGITRYALWQHLATHDRVQLFCPSSLKHLQQGSESVTLTLDSGDTIVASLVVGADGATSVTRKLAGIGTTRNQYRQQAMVINVRHEPPQQSITWQMFTPDGPRAYLPLPDAAGSSWGSLVWYDQPENLDELMALDEQGLMAAIRRAFPLELPDIDAAPARGRFPIAREHAHQYYRDRVVLIGDAAHTINPLAGQGVNLGFQDAACLGSLLGGGAPGADPGNPELLAQYESARRPRNQLMMDAMDLFYRFFSNNQPPLHLMRNLGLGLAGNLPFARDQVARYAMGIDETLPAPVESLLNRLA</sequence>
<protein>
    <submittedName>
        <fullName evidence="10">2-octaprenyl-3-methyl-6-methoxy-1,4-benzoquinol hydroxylase</fullName>
    </submittedName>
</protein>
<evidence type="ECO:0000256" key="1">
    <source>
        <dbReference type="ARBA" id="ARBA00001974"/>
    </source>
</evidence>
<dbReference type="GO" id="GO:0110142">
    <property type="term" value="C:ubiquinone biosynthesis complex"/>
    <property type="evidence" value="ECO:0007669"/>
    <property type="project" value="UniProtKB-ARBA"/>
</dbReference>
<dbReference type="InterPro" id="IPR002938">
    <property type="entry name" value="FAD-bd"/>
</dbReference>
<dbReference type="PANTHER" id="PTHR43876:SF10">
    <property type="entry name" value="3-DEMETHOXYUBIQUINOL 3-HYDROXYLASE"/>
    <property type="match status" value="1"/>
</dbReference>
<dbReference type="OrthoDB" id="9769565at2"/>
<comment type="cofactor">
    <cofactor evidence="1">
        <name>FAD</name>
        <dbReference type="ChEBI" id="CHEBI:57692"/>
    </cofactor>
</comment>
<dbReference type="Proteomes" id="UP000295830">
    <property type="component" value="Unassembled WGS sequence"/>
</dbReference>
<dbReference type="GO" id="GO:0071949">
    <property type="term" value="F:FAD binding"/>
    <property type="evidence" value="ECO:0007669"/>
    <property type="project" value="InterPro"/>
</dbReference>
<comment type="caution">
    <text evidence="10">The sequence shown here is derived from an EMBL/GenBank/DDBJ whole genome shotgun (WGS) entry which is preliminary data.</text>
</comment>
<dbReference type="PRINTS" id="PR00420">
    <property type="entry name" value="RNGMNOXGNASE"/>
</dbReference>
<evidence type="ECO:0000256" key="6">
    <source>
        <dbReference type="ARBA" id="ARBA00023002"/>
    </source>
</evidence>
<evidence type="ECO:0000313" key="11">
    <source>
        <dbReference type="Proteomes" id="UP000295830"/>
    </source>
</evidence>